<dbReference type="STRING" id="1079859.SAMN04515674_103248"/>
<gene>
    <name evidence="1" type="ORF">SAMN04515674_103248</name>
</gene>
<dbReference type="EMBL" id="FOXH01000003">
    <property type="protein sequence ID" value="SFP46792.1"/>
    <property type="molecule type" value="Genomic_DNA"/>
</dbReference>
<accession>A0A1I5QKP2</accession>
<evidence type="ECO:0000313" key="2">
    <source>
        <dbReference type="Proteomes" id="UP000199306"/>
    </source>
</evidence>
<organism evidence="1 2">
    <name type="scientific">Pseudarcicella hirudinis</name>
    <dbReference type="NCBI Taxonomy" id="1079859"/>
    <lineage>
        <taxon>Bacteria</taxon>
        <taxon>Pseudomonadati</taxon>
        <taxon>Bacteroidota</taxon>
        <taxon>Cytophagia</taxon>
        <taxon>Cytophagales</taxon>
        <taxon>Flectobacillaceae</taxon>
        <taxon>Pseudarcicella</taxon>
    </lineage>
</organism>
<name>A0A1I5QKP2_9BACT</name>
<reference evidence="1 2" key="1">
    <citation type="submission" date="2016-10" db="EMBL/GenBank/DDBJ databases">
        <authorList>
            <person name="de Groot N.N."/>
        </authorList>
    </citation>
    <scope>NUCLEOTIDE SEQUENCE [LARGE SCALE GENOMIC DNA]</scope>
    <source>
        <strain evidence="2">E92,LMG 26720,CCM 7988</strain>
    </source>
</reference>
<protein>
    <submittedName>
        <fullName evidence="1">Uncharacterized protein</fullName>
    </submittedName>
</protein>
<dbReference type="AlphaFoldDB" id="A0A1I5QKP2"/>
<keyword evidence="2" id="KW-1185">Reference proteome</keyword>
<dbReference type="Proteomes" id="UP000199306">
    <property type="component" value="Unassembled WGS sequence"/>
</dbReference>
<proteinExistence type="predicted"/>
<sequence>MGFFVNELFGELFPENRTFEQKQDSRIAKRILKTQFTTN</sequence>
<evidence type="ECO:0000313" key="1">
    <source>
        <dbReference type="EMBL" id="SFP46792.1"/>
    </source>
</evidence>